<gene>
    <name evidence="3" type="ORF">SAMN04488500_109165</name>
</gene>
<sequence length="145" mass="15725">MNKKLAIWVVGGLVTASVFGLGVSPTIASAAEKAPQACEAPANQKGAMMGNMDAKAMAQMMASPEMQKQCIEMMKNPEMQKAMKDVMKTPKMQGIMKQMLQQDMSFHQMMSDLVNSVDMDSDHSGHQQVEKTPGNSSNDHSAHHG</sequence>
<dbReference type="STRING" id="112901.SAMN04488500_109165"/>
<feature type="region of interest" description="Disordered" evidence="1">
    <location>
        <begin position="116"/>
        <end position="145"/>
    </location>
</feature>
<reference evidence="3 4" key="1">
    <citation type="submission" date="2017-04" db="EMBL/GenBank/DDBJ databases">
        <authorList>
            <person name="Afonso C.L."/>
            <person name="Miller P.J."/>
            <person name="Scott M.A."/>
            <person name="Spackman E."/>
            <person name="Goraichik I."/>
            <person name="Dimitrov K.M."/>
            <person name="Suarez D.L."/>
            <person name="Swayne D.E."/>
        </authorList>
    </citation>
    <scope>NUCLEOTIDE SEQUENCE [LARGE SCALE GENOMIC DNA]</scope>
    <source>
        <strain evidence="3 4">DSM 5090</strain>
    </source>
</reference>
<dbReference type="RefSeq" id="WP_084576060.1">
    <property type="nucleotide sequence ID" value="NZ_CP155572.1"/>
</dbReference>
<accession>A0A1W2C6B1</accession>
<evidence type="ECO:0000313" key="3">
    <source>
        <dbReference type="EMBL" id="SMC80564.1"/>
    </source>
</evidence>
<evidence type="ECO:0000313" key="4">
    <source>
        <dbReference type="Proteomes" id="UP000192738"/>
    </source>
</evidence>
<dbReference type="EMBL" id="FWXI01000009">
    <property type="protein sequence ID" value="SMC80564.1"/>
    <property type="molecule type" value="Genomic_DNA"/>
</dbReference>
<dbReference type="AlphaFoldDB" id="A0A1W2C6B1"/>
<proteinExistence type="predicted"/>
<protein>
    <submittedName>
        <fullName evidence="3">Uncharacterized protein</fullName>
    </submittedName>
</protein>
<keyword evidence="2" id="KW-0732">Signal</keyword>
<dbReference type="OrthoDB" id="1684730at2"/>
<organism evidence="3 4">
    <name type="scientific">Sporomusa malonica</name>
    <dbReference type="NCBI Taxonomy" id="112901"/>
    <lineage>
        <taxon>Bacteria</taxon>
        <taxon>Bacillati</taxon>
        <taxon>Bacillota</taxon>
        <taxon>Negativicutes</taxon>
        <taxon>Selenomonadales</taxon>
        <taxon>Sporomusaceae</taxon>
        <taxon>Sporomusa</taxon>
    </lineage>
</organism>
<name>A0A1W2C6B1_9FIRM</name>
<keyword evidence="4" id="KW-1185">Reference proteome</keyword>
<feature type="compositionally biased region" description="Basic and acidic residues" evidence="1">
    <location>
        <begin position="120"/>
        <end position="129"/>
    </location>
</feature>
<evidence type="ECO:0000256" key="2">
    <source>
        <dbReference type="SAM" id="SignalP"/>
    </source>
</evidence>
<dbReference type="Proteomes" id="UP000192738">
    <property type="component" value="Unassembled WGS sequence"/>
</dbReference>
<feature type="signal peptide" evidence="2">
    <location>
        <begin position="1"/>
        <end position="30"/>
    </location>
</feature>
<feature type="chain" id="PRO_5013117115" evidence="2">
    <location>
        <begin position="31"/>
        <end position="145"/>
    </location>
</feature>
<evidence type="ECO:0000256" key="1">
    <source>
        <dbReference type="SAM" id="MobiDB-lite"/>
    </source>
</evidence>